<comment type="caution">
    <text evidence="2">The sequence shown here is derived from an EMBL/GenBank/DDBJ whole genome shotgun (WGS) entry which is preliminary data.</text>
</comment>
<feature type="compositionally biased region" description="Polar residues" evidence="1">
    <location>
        <begin position="23"/>
        <end position="32"/>
    </location>
</feature>
<proteinExistence type="predicted"/>
<name>A0A9W4XW95_9PLEO</name>
<gene>
    <name evidence="2" type="ORF">PDIGIT_LOCUS13683</name>
</gene>
<evidence type="ECO:0000313" key="2">
    <source>
        <dbReference type="EMBL" id="CAI6340506.1"/>
    </source>
</evidence>
<dbReference type="Proteomes" id="UP001152607">
    <property type="component" value="Unassembled WGS sequence"/>
</dbReference>
<keyword evidence="3" id="KW-1185">Reference proteome</keyword>
<dbReference type="AlphaFoldDB" id="A0A9W4XW95"/>
<organism evidence="2 3">
    <name type="scientific">Periconia digitata</name>
    <dbReference type="NCBI Taxonomy" id="1303443"/>
    <lineage>
        <taxon>Eukaryota</taxon>
        <taxon>Fungi</taxon>
        <taxon>Dikarya</taxon>
        <taxon>Ascomycota</taxon>
        <taxon>Pezizomycotina</taxon>
        <taxon>Dothideomycetes</taxon>
        <taxon>Pleosporomycetidae</taxon>
        <taxon>Pleosporales</taxon>
        <taxon>Massarineae</taxon>
        <taxon>Periconiaceae</taxon>
        <taxon>Periconia</taxon>
    </lineage>
</organism>
<feature type="region of interest" description="Disordered" evidence="1">
    <location>
        <begin position="23"/>
        <end position="61"/>
    </location>
</feature>
<protein>
    <submittedName>
        <fullName evidence="2">Uncharacterized protein</fullName>
    </submittedName>
</protein>
<accession>A0A9W4XW95</accession>
<evidence type="ECO:0000256" key="1">
    <source>
        <dbReference type="SAM" id="MobiDB-lite"/>
    </source>
</evidence>
<sequence length="110" mass="12071">MPSKLCGASSSALTVSMQTEAWGLSRSNQSGNDPVPNGMVTRRETASQTTNREAARRQQPIPSNLPVLLPFFVSRSFSPSDINHFGAICRYPDLSTDPISGLYKRKKKKT</sequence>
<evidence type="ECO:0000313" key="3">
    <source>
        <dbReference type="Proteomes" id="UP001152607"/>
    </source>
</evidence>
<dbReference type="EMBL" id="CAOQHR010000010">
    <property type="protein sequence ID" value="CAI6340506.1"/>
    <property type="molecule type" value="Genomic_DNA"/>
</dbReference>
<reference evidence="2" key="1">
    <citation type="submission" date="2023-01" db="EMBL/GenBank/DDBJ databases">
        <authorList>
            <person name="Van Ghelder C."/>
            <person name="Rancurel C."/>
        </authorList>
    </citation>
    <scope>NUCLEOTIDE SEQUENCE</scope>
    <source>
        <strain evidence="2">CNCM I-4278</strain>
    </source>
</reference>